<dbReference type="Proteomes" id="UP000323258">
    <property type="component" value="Unassembled WGS sequence"/>
</dbReference>
<accession>A0A5D4GYA7</accession>
<dbReference type="InterPro" id="IPR051311">
    <property type="entry name" value="DedA_domain"/>
</dbReference>
<evidence type="ECO:0000313" key="3">
    <source>
        <dbReference type="EMBL" id="TYR33566.1"/>
    </source>
</evidence>
<feature type="domain" description="VTT" evidence="2">
    <location>
        <begin position="29"/>
        <end position="139"/>
    </location>
</feature>
<dbReference type="PANTHER" id="PTHR42709:SF4">
    <property type="entry name" value="INNER MEMBRANE PROTEIN YQAA"/>
    <property type="match status" value="1"/>
</dbReference>
<evidence type="ECO:0000259" key="2">
    <source>
        <dbReference type="Pfam" id="PF09335"/>
    </source>
</evidence>
<dbReference type="AlphaFoldDB" id="A0A5D4GYA7"/>
<evidence type="ECO:0000256" key="1">
    <source>
        <dbReference type="SAM" id="Phobius"/>
    </source>
</evidence>
<reference evidence="3 4" key="1">
    <citation type="submission" date="2019-08" db="EMBL/GenBank/DDBJ databases">
        <authorList>
            <person name="Seo Y.L."/>
        </authorList>
    </citation>
    <scope>NUCLEOTIDE SEQUENCE [LARGE SCALE GENOMIC DNA]</scope>
    <source>
        <strain evidence="3 4">MaA-C15</strain>
    </source>
</reference>
<sequence length="146" mass="15403">MDDLAILGGLFAIAFVAATILPAQSEAALVGLLVAGTQSPVLLVAVASLGNIVGAVVNWALGRGVERFRDRKWFPVSAASLDRATGWYRRWGRWSLLLSWAPIGGDALTVAAGVLREPLWSFVVLVTIAKTARYVVLAAATLGVFA</sequence>
<dbReference type="RefSeq" id="WP_148914240.1">
    <property type="nucleotide sequence ID" value="NZ_VSZS01000059.1"/>
</dbReference>
<dbReference type="InterPro" id="IPR032816">
    <property type="entry name" value="VTT_dom"/>
</dbReference>
<keyword evidence="1" id="KW-0812">Transmembrane</keyword>
<dbReference type="EMBL" id="VSZS01000059">
    <property type="protein sequence ID" value="TYR33566.1"/>
    <property type="molecule type" value="Genomic_DNA"/>
</dbReference>
<protein>
    <submittedName>
        <fullName evidence="3">DedA family protein</fullName>
    </submittedName>
</protein>
<reference evidence="3 4" key="2">
    <citation type="submission" date="2019-09" db="EMBL/GenBank/DDBJ databases">
        <title>Mesorhizobium sp. MaA-C15 isolated from Microcystis aeruginosa.</title>
        <authorList>
            <person name="Jeong S.E."/>
            <person name="Jin H.M."/>
            <person name="Jeon C.O."/>
        </authorList>
    </citation>
    <scope>NUCLEOTIDE SEQUENCE [LARGE SCALE GENOMIC DNA]</scope>
    <source>
        <strain evidence="3 4">MaA-C15</strain>
    </source>
</reference>
<gene>
    <name evidence="3" type="ORF">FY036_07660</name>
</gene>
<dbReference type="OrthoDB" id="9814483at2"/>
<keyword evidence="1" id="KW-0472">Membrane</keyword>
<keyword evidence="4" id="KW-1185">Reference proteome</keyword>
<proteinExistence type="predicted"/>
<organism evidence="3 4">
    <name type="scientific">Neoaquamicrobium microcysteis</name>
    <dbReference type="NCBI Taxonomy" id="2682781"/>
    <lineage>
        <taxon>Bacteria</taxon>
        <taxon>Pseudomonadati</taxon>
        <taxon>Pseudomonadota</taxon>
        <taxon>Alphaproteobacteria</taxon>
        <taxon>Hyphomicrobiales</taxon>
        <taxon>Phyllobacteriaceae</taxon>
        <taxon>Neoaquamicrobium</taxon>
    </lineage>
</organism>
<evidence type="ECO:0000313" key="4">
    <source>
        <dbReference type="Proteomes" id="UP000323258"/>
    </source>
</evidence>
<name>A0A5D4GYA7_9HYPH</name>
<dbReference type="PANTHER" id="PTHR42709">
    <property type="entry name" value="ALKALINE PHOSPHATASE LIKE PROTEIN"/>
    <property type="match status" value="1"/>
</dbReference>
<feature type="transmembrane region" description="Helical" evidence="1">
    <location>
        <begin position="94"/>
        <end position="114"/>
    </location>
</feature>
<keyword evidence="1" id="KW-1133">Transmembrane helix</keyword>
<comment type="caution">
    <text evidence="3">The sequence shown here is derived from an EMBL/GenBank/DDBJ whole genome shotgun (WGS) entry which is preliminary data.</text>
</comment>
<feature type="transmembrane region" description="Helical" evidence="1">
    <location>
        <begin position="43"/>
        <end position="62"/>
    </location>
</feature>
<dbReference type="Pfam" id="PF09335">
    <property type="entry name" value="VTT_dom"/>
    <property type="match status" value="1"/>
</dbReference>
<feature type="transmembrane region" description="Helical" evidence="1">
    <location>
        <begin position="120"/>
        <end position="145"/>
    </location>
</feature>